<keyword evidence="2" id="KW-1185">Reference proteome</keyword>
<accession>A0A3Q9VAF3</accession>
<evidence type="ECO:0000313" key="1">
    <source>
        <dbReference type="EMBL" id="AZZ65714.1"/>
    </source>
</evidence>
<dbReference type="KEGG" id="mphc:DMC14_002905"/>
<proteinExistence type="predicted"/>
<dbReference type="OrthoDB" id="9809583at2"/>
<dbReference type="InterPro" id="IPR036116">
    <property type="entry name" value="FN3_sf"/>
</dbReference>
<dbReference type="SUPFAM" id="SSF49265">
    <property type="entry name" value="Fibronectin type III"/>
    <property type="match status" value="1"/>
</dbReference>
<organism evidence="1 2">
    <name type="scientific">Metamycoplasma phocicerebrale</name>
    <dbReference type="NCBI Taxonomy" id="142649"/>
    <lineage>
        <taxon>Bacteria</taxon>
        <taxon>Bacillati</taxon>
        <taxon>Mycoplasmatota</taxon>
        <taxon>Mycoplasmoidales</taxon>
        <taxon>Metamycoplasmataceae</taxon>
        <taxon>Metamycoplasma</taxon>
    </lineage>
</organism>
<name>A0A3Q9VAF3_9BACT</name>
<dbReference type="EMBL" id="CP033058">
    <property type="protein sequence ID" value="AZZ65714.1"/>
    <property type="molecule type" value="Genomic_DNA"/>
</dbReference>
<gene>
    <name evidence="1" type="ORF">DMC14_002905</name>
</gene>
<dbReference type="Gene3D" id="2.60.40.10">
    <property type="entry name" value="Immunoglobulins"/>
    <property type="match status" value="1"/>
</dbReference>
<sequence length="117" mass="14188">MRRKKGIDDSIFPASFDIDYVRYYEFDYQKVDKETPSTINQIFQSQNKRFLYWEKPKDDYEIEKYNIYINNNFYKSVSLNQFDLHNIKESGQHIIQVSAVDFTKKESPLSVKFIYNK</sequence>
<dbReference type="AlphaFoldDB" id="A0A3Q9VAF3"/>
<evidence type="ECO:0000313" key="2">
    <source>
        <dbReference type="Proteomes" id="UP000256585"/>
    </source>
</evidence>
<protein>
    <submittedName>
        <fullName evidence="1">Uncharacterized protein</fullName>
    </submittedName>
</protein>
<dbReference type="InterPro" id="IPR013783">
    <property type="entry name" value="Ig-like_fold"/>
</dbReference>
<dbReference type="RefSeq" id="WP_116171463.1">
    <property type="nucleotide sequence ID" value="NZ_CP033058.2"/>
</dbReference>
<reference evidence="1" key="1">
    <citation type="submission" date="2019-03" db="EMBL/GenBank/DDBJ databases">
        <title>Draft Sequence and Annotation of the Mycoplasma phocicerebrale Strain 1049T Genome.</title>
        <authorList>
            <person name="Frasca S.Jr."/>
            <person name="Kutish G.F."/>
            <person name="Castellanos Gell J."/>
            <person name="Michaels D.L."/>
            <person name="Brown D.R."/>
        </authorList>
    </citation>
    <scope>NUCLEOTIDE SEQUENCE</scope>
    <source>
        <strain evidence="1">1049</strain>
    </source>
</reference>
<dbReference type="Proteomes" id="UP000256585">
    <property type="component" value="Chromosome"/>
</dbReference>